<keyword evidence="2" id="KW-1185">Reference proteome</keyword>
<comment type="caution">
    <text evidence="1">The sequence shown here is derived from an EMBL/GenBank/DDBJ whole genome shotgun (WGS) entry which is preliminary data.</text>
</comment>
<evidence type="ECO:0000313" key="1">
    <source>
        <dbReference type="EMBL" id="KAJ8623681.1"/>
    </source>
</evidence>
<protein>
    <submittedName>
        <fullName evidence="1">Uncharacterized protein</fullName>
    </submittedName>
</protein>
<accession>A0ACC2KR52</accession>
<reference evidence="1 2" key="1">
    <citation type="journal article" date="2022" name="Hortic Res">
        <title>A haplotype resolved chromosomal level avocado genome allows analysis of novel avocado genes.</title>
        <authorList>
            <person name="Nath O."/>
            <person name="Fletcher S.J."/>
            <person name="Hayward A."/>
            <person name="Shaw L.M."/>
            <person name="Masouleh A.K."/>
            <person name="Furtado A."/>
            <person name="Henry R.J."/>
            <person name="Mitter N."/>
        </authorList>
    </citation>
    <scope>NUCLEOTIDE SEQUENCE [LARGE SCALE GENOMIC DNA]</scope>
    <source>
        <strain evidence="2">cv. Hass</strain>
    </source>
</reference>
<gene>
    <name evidence="1" type="ORF">MRB53_032211</name>
</gene>
<proteinExistence type="predicted"/>
<organism evidence="1 2">
    <name type="scientific">Persea americana</name>
    <name type="common">Avocado</name>
    <dbReference type="NCBI Taxonomy" id="3435"/>
    <lineage>
        <taxon>Eukaryota</taxon>
        <taxon>Viridiplantae</taxon>
        <taxon>Streptophyta</taxon>
        <taxon>Embryophyta</taxon>
        <taxon>Tracheophyta</taxon>
        <taxon>Spermatophyta</taxon>
        <taxon>Magnoliopsida</taxon>
        <taxon>Magnoliidae</taxon>
        <taxon>Laurales</taxon>
        <taxon>Lauraceae</taxon>
        <taxon>Persea</taxon>
    </lineage>
</organism>
<sequence length="584" mass="65795">MLEIIQFRGSLTSPVVGSDWWVVGSVVLQIQAALQEHREKEDDDYFPSNGGWKKIVVIITTSSPSSKKTTHKSSFAFCCFSLFFSVLCDFAVPVAHEEAAHAVTSLQTTSISRHVPASVLCREQCDDFRPSLHLTEDKTLQAILDRRRMENAVSSCEEQNSHQYHHHMEEIESQLLYWPGLWYLILSSSPEEKNVLPLSSESLANETAEIVDIMPSGVKQNISNSMTPWDVLSLAKKAAMVSKEAASLAENSFSFSAAELDPSPFQGLFLWGPETRQLLTAKEEWDLSVRIQEPMRLEEVKQRLQLQFGCEPTLVEWAEAVGMNCRDLRSCLHSGNSSREKMINANSRLVVHVAKQYLHWGLSLQDLLQEGSMGLMKSLERFKPQVGCRFSTYAYWWIRQSIRKAVVLKSRTIRLPENVHALLTQIKNARKSYIQEGHHPTNEELAKHVGITVKKMEMLLASARNPLSIQQTAWRDEGATFQEITADPGVEIPEISATKQLMRRHIKGQTSGKQGSQQAQASPFKRRARGLQSCAYLKGVLHPLNGLHSSFGCCSLLLMFQPSNQMDNLYSGKVESMYGVPIKY</sequence>
<evidence type="ECO:0000313" key="2">
    <source>
        <dbReference type="Proteomes" id="UP001234297"/>
    </source>
</evidence>
<dbReference type="EMBL" id="CM056819">
    <property type="protein sequence ID" value="KAJ8623681.1"/>
    <property type="molecule type" value="Genomic_DNA"/>
</dbReference>
<name>A0ACC2KR52_PERAE</name>
<dbReference type="Proteomes" id="UP001234297">
    <property type="component" value="Chromosome 11"/>
</dbReference>